<comment type="cofactor">
    <cofactor evidence="5">
        <name>Mg(2+)</name>
        <dbReference type="ChEBI" id="CHEBI:18420"/>
    </cofactor>
</comment>
<dbReference type="GO" id="GO:0019843">
    <property type="term" value="F:rRNA binding"/>
    <property type="evidence" value="ECO:0007669"/>
    <property type="project" value="UniProtKB-UniRule"/>
</dbReference>
<dbReference type="InterPro" id="IPR008226">
    <property type="entry name" value="Mini3_fam"/>
</dbReference>
<dbReference type="PANTHER" id="PTHR34276:SF1">
    <property type="entry name" value="MINI-RIBONUCLEASE 3"/>
    <property type="match status" value="1"/>
</dbReference>
<proteinExistence type="inferred from homology"/>
<evidence type="ECO:0000256" key="1">
    <source>
        <dbReference type="ARBA" id="ARBA00022552"/>
    </source>
</evidence>
<feature type="active site" evidence="5">
    <location>
        <position position="17"/>
    </location>
</feature>
<keyword evidence="5" id="KW-0699">rRNA-binding</keyword>
<dbReference type="GO" id="GO:0005737">
    <property type="term" value="C:cytoplasm"/>
    <property type="evidence" value="ECO:0007669"/>
    <property type="project" value="UniProtKB-SubCell"/>
</dbReference>
<keyword evidence="5" id="KW-0694">RNA-binding</keyword>
<sequence length="133" mass="15471">MTNVNQLNGLTLAYLGDAVIEERVRFYLVKNDQRAVNEQYLRSKSFVSAKAQAAFFKLMNEKNILTTEEQDAFRLGRNAKSHTHAKNTNIVIYRISTGFEAMFGYLKFTDQNDRINQLIDFCFQNQDNVEFIK</sequence>
<evidence type="ECO:0000256" key="5">
    <source>
        <dbReference type="HAMAP-Rule" id="MF_01468"/>
    </source>
</evidence>
<dbReference type="Proteomes" id="UP001321861">
    <property type="component" value="Chromosome"/>
</dbReference>
<evidence type="ECO:0000256" key="4">
    <source>
        <dbReference type="ARBA" id="ARBA00022801"/>
    </source>
</evidence>
<feature type="domain" description="RNase III" evidence="6">
    <location>
        <begin position="11"/>
        <end position="107"/>
    </location>
</feature>
<keyword evidence="1 5" id="KW-0698">rRNA processing</keyword>
<protein>
    <recommendedName>
        <fullName evidence="5">Mini-ribonuclease 3</fullName>
        <shortName evidence="5">Mini-3</shortName>
        <shortName evidence="5">Mini-RNase 3</shortName>
        <ecNumber evidence="5">3.1.26.-</ecNumber>
    </recommendedName>
    <alternativeName>
        <fullName evidence="5">Mini-RNase III</fullName>
        <shortName evidence="5">Mini-III</shortName>
    </alternativeName>
</protein>
<dbReference type="PIRSF" id="PIRSF005520">
    <property type="entry name" value="UCP005520"/>
    <property type="match status" value="1"/>
</dbReference>
<comment type="similarity">
    <text evidence="5">Belongs to the MrnC RNase family.</text>
</comment>
<dbReference type="GO" id="GO:0006364">
    <property type="term" value="P:rRNA processing"/>
    <property type="evidence" value="ECO:0007669"/>
    <property type="project" value="UniProtKB-UniRule"/>
</dbReference>
<dbReference type="Gene3D" id="1.10.1520.10">
    <property type="entry name" value="Ribonuclease III domain"/>
    <property type="match status" value="1"/>
</dbReference>
<gene>
    <name evidence="5 7" type="primary">mrnC</name>
    <name evidence="7" type="ORF">XA3_13290</name>
</gene>
<keyword evidence="5" id="KW-0690">Ribosome biogenesis</keyword>
<comment type="function">
    <text evidence="5">Involved in correct processing of both the 5' and 3' ends of 23S rRNA precursor. Processes 30S rRNA precursor transcript even in absence of ribonuclease 3 (Rnc); Rnc processes 30S rRNA into smaller rRNA precursors.</text>
</comment>
<comment type="subunit">
    <text evidence="5">Homodimer.</text>
</comment>
<dbReference type="HAMAP" id="MF_01468">
    <property type="entry name" value="RNase_Mini_III"/>
    <property type="match status" value="1"/>
</dbReference>
<evidence type="ECO:0000259" key="6">
    <source>
        <dbReference type="Pfam" id="PF00636"/>
    </source>
</evidence>
<comment type="subcellular location">
    <subcellularLocation>
        <location evidence="5">Cytoplasm</location>
    </subcellularLocation>
</comment>
<keyword evidence="4 5" id="KW-0378">Hydrolase</keyword>
<name>A0AAU9D5U4_9LACO</name>
<dbReference type="AlphaFoldDB" id="A0AAU9D5U4"/>
<dbReference type="Pfam" id="PF00636">
    <property type="entry name" value="Ribonuclease_3"/>
    <property type="match status" value="1"/>
</dbReference>
<dbReference type="InterPro" id="IPR000999">
    <property type="entry name" value="RNase_III_dom"/>
</dbReference>
<dbReference type="KEGG" id="xap:XA3_13290"/>
<keyword evidence="2 5" id="KW-0540">Nuclease</keyword>
<dbReference type="InterPro" id="IPR036389">
    <property type="entry name" value="RNase_III_sf"/>
</dbReference>
<dbReference type="EMBL" id="AP026802">
    <property type="protein sequence ID" value="BDR58888.1"/>
    <property type="molecule type" value="Genomic_DNA"/>
</dbReference>
<keyword evidence="3 5" id="KW-0255">Endonuclease</keyword>
<dbReference type="RefSeq" id="WP_317634715.1">
    <property type="nucleotide sequence ID" value="NZ_AP026802.1"/>
</dbReference>
<organism evidence="7 8">
    <name type="scientific">Xylocopilactobacillus apicola</name>
    <dbReference type="NCBI Taxonomy" id="2932184"/>
    <lineage>
        <taxon>Bacteria</taxon>
        <taxon>Bacillati</taxon>
        <taxon>Bacillota</taxon>
        <taxon>Bacilli</taxon>
        <taxon>Lactobacillales</taxon>
        <taxon>Lactobacillaceae</taxon>
        <taxon>Xylocopilactobacillus</taxon>
    </lineage>
</organism>
<accession>A0AAU9D5U4</accession>
<dbReference type="EC" id="3.1.26.-" evidence="5"/>
<keyword evidence="5" id="KW-0460">Magnesium</keyword>
<evidence type="ECO:0000256" key="2">
    <source>
        <dbReference type="ARBA" id="ARBA00022722"/>
    </source>
</evidence>
<evidence type="ECO:0000313" key="8">
    <source>
        <dbReference type="Proteomes" id="UP001321861"/>
    </source>
</evidence>
<dbReference type="PANTHER" id="PTHR34276">
    <property type="entry name" value="MINI-RIBONUCLEASE 3"/>
    <property type="match status" value="1"/>
</dbReference>
<evidence type="ECO:0000256" key="3">
    <source>
        <dbReference type="ARBA" id="ARBA00022759"/>
    </source>
</evidence>
<dbReference type="GO" id="GO:0004525">
    <property type="term" value="F:ribonuclease III activity"/>
    <property type="evidence" value="ECO:0007669"/>
    <property type="project" value="InterPro"/>
</dbReference>
<reference evidence="7 8" key="1">
    <citation type="journal article" date="2023" name="Microbiol. Spectr.">
        <title>Symbiosis of Carpenter Bees with Uncharacterized Lactic Acid Bacteria Showing NAD Auxotrophy.</title>
        <authorList>
            <person name="Kawasaki S."/>
            <person name="Ozawa K."/>
            <person name="Mori T."/>
            <person name="Yamamoto A."/>
            <person name="Ito M."/>
            <person name="Ohkuma M."/>
            <person name="Sakamoto M."/>
            <person name="Matsutani M."/>
        </authorList>
    </citation>
    <scope>NUCLEOTIDE SEQUENCE [LARGE SCALE GENOMIC DNA]</scope>
    <source>
        <strain evidence="7 8">XA3</strain>
    </source>
</reference>
<keyword evidence="5" id="KW-0963">Cytoplasm</keyword>
<dbReference type="SUPFAM" id="SSF69065">
    <property type="entry name" value="RNase III domain-like"/>
    <property type="match status" value="1"/>
</dbReference>
<keyword evidence="8" id="KW-1185">Reference proteome</keyword>
<evidence type="ECO:0000313" key="7">
    <source>
        <dbReference type="EMBL" id="BDR58888.1"/>
    </source>
</evidence>